<evidence type="ECO:0000313" key="1">
    <source>
        <dbReference type="EMBL" id="MBU3837325.1"/>
    </source>
</evidence>
<gene>
    <name evidence="1" type="ORF">H9777_03205</name>
</gene>
<dbReference type="EMBL" id="JAHLFW010000034">
    <property type="protein sequence ID" value="MBU3837325.1"/>
    <property type="molecule type" value="Genomic_DNA"/>
</dbReference>
<dbReference type="InterPro" id="IPR006439">
    <property type="entry name" value="HAD-SF_hydro_IA"/>
</dbReference>
<dbReference type="PANTHER" id="PTHR43611:SF3">
    <property type="entry name" value="FLAVIN MONONUCLEOTIDE HYDROLASE 1, CHLOROPLATIC"/>
    <property type="match status" value="1"/>
</dbReference>
<organism evidence="1 2">
    <name type="scientific">Candidatus Phocaeicola faecigallinarum</name>
    <dbReference type="NCBI Taxonomy" id="2838732"/>
    <lineage>
        <taxon>Bacteria</taxon>
        <taxon>Pseudomonadati</taxon>
        <taxon>Bacteroidota</taxon>
        <taxon>Bacteroidia</taxon>
        <taxon>Bacteroidales</taxon>
        <taxon>Bacteroidaceae</taxon>
        <taxon>Phocaeicola</taxon>
    </lineage>
</organism>
<proteinExistence type="predicted"/>
<dbReference type="SUPFAM" id="SSF56784">
    <property type="entry name" value="HAD-like"/>
    <property type="match status" value="1"/>
</dbReference>
<reference evidence="1" key="2">
    <citation type="submission" date="2021-04" db="EMBL/GenBank/DDBJ databases">
        <authorList>
            <person name="Gilroy R."/>
        </authorList>
    </citation>
    <scope>NUCLEOTIDE SEQUENCE</scope>
    <source>
        <strain evidence="1">G4-2901</strain>
    </source>
</reference>
<dbReference type="Pfam" id="PF00702">
    <property type="entry name" value="Hydrolase"/>
    <property type="match status" value="1"/>
</dbReference>
<dbReference type="InterPro" id="IPR023214">
    <property type="entry name" value="HAD_sf"/>
</dbReference>
<comment type="caution">
    <text evidence="1">The sequence shown here is derived from an EMBL/GenBank/DDBJ whole genome shotgun (WGS) entry which is preliminary data.</text>
</comment>
<dbReference type="AlphaFoldDB" id="A0A948TA91"/>
<name>A0A948TA91_9BACT</name>
<accession>A0A948TA91</accession>
<dbReference type="Gene3D" id="3.40.50.1000">
    <property type="entry name" value="HAD superfamily/HAD-like"/>
    <property type="match status" value="1"/>
</dbReference>
<dbReference type="NCBIfam" id="TIGR01509">
    <property type="entry name" value="HAD-SF-IA-v3"/>
    <property type="match status" value="1"/>
</dbReference>
<dbReference type="SFLD" id="SFLDG01129">
    <property type="entry name" value="C1.5:_HAD__Beta-PGM__Phosphata"/>
    <property type="match status" value="1"/>
</dbReference>
<dbReference type="Proteomes" id="UP000783796">
    <property type="component" value="Unassembled WGS sequence"/>
</dbReference>
<reference evidence="1" key="1">
    <citation type="journal article" date="2021" name="PeerJ">
        <title>Extensive microbial diversity within the chicken gut microbiome revealed by metagenomics and culture.</title>
        <authorList>
            <person name="Gilroy R."/>
            <person name="Ravi A."/>
            <person name="Getino M."/>
            <person name="Pursley I."/>
            <person name="Horton D.L."/>
            <person name="Alikhan N.F."/>
            <person name="Baker D."/>
            <person name="Gharbi K."/>
            <person name="Hall N."/>
            <person name="Watson M."/>
            <person name="Adriaenssens E.M."/>
            <person name="Foster-Nyarko E."/>
            <person name="Jarju S."/>
            <person name="Secka A."/>
            <person name="Antonio M."/>
            <person name="Oren A."/>
            <person name="Chaudhuri R.R."/>
            <person name="La Ragione R."/>
            <person name="Hildebrand F."/>
            <person name="Pallen M.J."/>
        </authorList>
    </citation>
    <scope>NUCLEOTIDE SEQUENCE</scope>
    <source>
        <strain evidence="1">G4-2901</strain>
    </source>
</reference>
<dbReference type="SFLD" id="SFLDS00003">
    <property type="entry name" value="Haloacid_Dehalogenase"/>
    <property type="match status" value="1"/>
</dbReference>
<protein>
    <submittedName>
        <fullName evidence="1">HAD family phosphatase</fullName>
    </submittedName>
</protein>
<dbReference type="Gene3D" id="1.10.150.240">
    <property type="entry name" value="Putative phosphatase, domain 2"/>
    <property type="match status" value="1"/>
</dbReference>
<dbReference type="InterPro" id="IPR036412">
    <property type="entry name" value="HAD-like_sf"/>
</dbReference>
<evidence type="ECO:0000313" key="2">
    <source>
        <dbReference type="Proteomes" id="UP000783796"/>
    </source>
</evidence>
<sequence length="204" mass="23161">MNSKIKNIIFDWGGVLIDVTLDRFLAECKVAGICFEDKEITGTHKTGFFLEYELGNISDDDARNELRRRAGKDISDAEIDCIWNTMIERIPEEKLELLCKLKDKYNLYILSNTNAIHWNNVAPEVFSYKGLGIDDFFKKVFLSHEMHLAKPDTAIYLKALSEAGIKAEETMFIDDSKLNCDAAQSVGINAVHYIPGEDLSLIFK</sequence>
<dbReference type="PANTHER" id="PTHR43611">
    <property type="entry name" value="ALPHA-D-GLUCOSE 1-PHOSPHATE PHOSPHATASE"/>
    <property type="match status" value="1"/>
</dbReference>
<dbReference type="CDD" id="cd02603">
    <property type="entry name" value="HAD_sEH-N_like"/>
    <property type="match status" value="1"/>
</dbReference>
<dbReference type="InterPro" id="IPR023198">
    <property type="entry name" value="PGP-like_dom2"/>
</dbReference>